<dbReference type="PANTHER" id="PTHR34575:SF1">
    <property type="entry name" value="PROTEIN PAM68, CHLOROPLASTIC"/>
    <property type="match status" value="1"/>
</dbReference>
<sequence>MIPSKARIALFLTIACGTTTMHAFQPTVPFRTLSSSSSYVALTNLAAKNKKGGKGFGENPLSQKRAYEAKAPPTPAPAAPVAAAAPAKMSEQEKKDQEEYANSGKAALNELRRRRSEERDEELRALRELRSVEDTLKEDPGAASIPEKVAMRMGKRMLPFVGIPLFGSMAAFIGFWYMATYRDLEFQPALVAASTIAFLAIGLVGITYSVISSSWDEDREGSALGFDEFQTNMGNLKAGLSRSSSNAMLREKAAGLSEEEVQNALRDLDRRERKKEEEELIKKEGLKGKLERELE</sequence>
<evidence type="ECO:0000256" key="2">
    <source>
        <dbReference type="SAM" id="MobiDB-lite"/>
    </source>
</evidence>
<feature type="coiled-coil region" evidence="1">
    <location>
        <begin position="258"/>
        <end position="293"/>
    </location>
</feature>
<dbReference type="EMBL" id="HBGN01014343">
    <property type="protein sequence ID" value="CAD9326481.1"/>
    <property type="molecule type" value="Transcribed_RNA"/>
</dbReference>
<organism evidence="5">
    <name type="scientific">Ditylum brightwellii</name>
    <dbReference type="NCBI Taxonomy" id="49249"/>
    <lineage>
        <taxon>Eukaryota</taxon>
        <taxon>Sar</taxon>
        <taxon>Stramenopiles</taxon>
        <taxon>Ochrophyta</taxon>
        <taxon>Bacillariophyta</taxon>
        <taxon>Mediophyceae</taxon>
        <taxon>Lithodesmiophycidae</taxon>
        <taxon>Lithodesmiales</taxon>
        <taxon>Lithodesmiaceae</taxon>
        <taxon>Ditylum</taxon>
    </lineage>
</organism>
<keyword evidence="3" id="KW-1133">Transmembrane helix</keyword>
<evidence type="ECO:0000313" key="5">
    <source>
        <dbReference type="EMBL" id="CAD9326481.1"/>
    </source>
</evidence>
<evidence type="ECO:0000256" key="3">
    <source>
        <dbReference type="SAM" id="Phobius"/>
    </source>
</evidence>
<feature type="region of interest" description="Disordered" evidence="2">
    <location>
        <begin position="68"/>
        <end position="122"/>
    </location>
</feature>
<accession>A0A7S1Z2D2</accession>
<dbReference type="Pfam" id="PF11947">
    <property type="entry name" value="DUF3464"/>
    <property type="match status" value="1"/>
</dbReference>
<evidence type="ECO:0000256" key="4">
    <source>
        <dbReference type="SAM" id="SignalP"/>
    </source>
</evidence>
<dbReference type="InterPro" id="IPR021855">
    <property type="entry name" value="PAM68-like"/>
</dbReference>
<feature type="chain" id="PRO_5030799944" evidence="4">
    <location>
        <begin position="24"/>
        <end position="295"/>
    </location>
</feature>
<keyword evidence="4" id="KW-0732">Signal</keyword>
<feature type="signal peptide" evidence="4">
    <location>
        <begin position="1"/>
        <end position="23"/>
    </location>
</feature>
<proteinExistence type="predicted"/>
<feature type="transmembrane region" description="Helical" evidence="3">
    <location>
        <begin position="157"/>
        <end position="177"/>
    </location>
</feature>
<dbReference type="AlphaFoldDB" id="A0A7S1Z2D2"/>
<protein>
    <submittedName>
        <fullName evidence="5">Uncharacterized protein</fullName>
    </submittedName>
</protein>
<keyword evidence="1" id="KW-0175">Coiled coil</keyword>
<reference evidence="5" key="1">
    <citation type="submission" date="2021-01" db="EMBL/GenBank/DDBJ databases">
        <authorList>
            <person name="Corre E."/>
            <person name="Pelletier E."/>
            <person name="Niang G."/>
            <person name="Scheremetjew M."/>
            <person name="Finn R."/>
            <person name="Kale V."/>
            <person name="Holt S."/>
            <person name="Cochrane G."/>
            <person name="Meng A."/>
            <person name="Brown T."/>
            <person name="Cohen L."/>
        </authorList>
    </citation>
    <scope>NUCLEOTIDE SEQUENCE</scope>
    <source>
        <strain evidence="5">Pop2</strain>
    </source>
</reference>
<gene>
    <name evidence="5" type="ORF">DBRI1063_LOCUS9173</name>
</gene>
<dbReference type="PANTHER" id="PTHR34575">
    <property type="entry name" value="PROTEIN PAM68, CHLOROPLASTIC"/>
    <property type="match status" value="1"/>
</dbReference>
<feature type="transmembrane region" description="Helical" evidence="3">
    <location>
        <begin position="189"/>
        <end position="211"/>
    </location>
</feature>
<keyword evidence="3" id="KW-0812">Transmembrane</keyword>
<name>A0A7S1Z2D2_9STRA</name>
<evidence type="ECO:0000256" key="1">
    <source>
        <dbReference type="SAM" id="Coils"/>
    </source>
</evidence>
<keyword evidence="3" id="KW-0472">Membrane</keyword>